<dbReference type="EMBL" id="JACHDS010000001">
    <property type="protein sequence ID" value="MBB6174039.1"/>
    <property type="molecule type" value="Genomic_DNA"/>
</dbReference>
<comment type="caution">
    <text evidence="1">The sequence shown here is derived from an EMBL/GenBank/DDBJ whole genome shotgun (WGS) entry which is preliminary data.</text>
</comment>
<dbReference type="RefSeq" id="WP_184077827.1">
    <property type="nucleotide sequence ID" value="NZ_JACHDS010000001.1"/>
</dbReference>
<proteinExistence type="predicted"/>
<gene>
    <name evidence="1" type="ORF">HNR23_004099</name>
</gene>
<protein>
    <submittedName>
        <fullName evidence="1">Uncharacterized protein</fullName>
    </submittedName>
</protein>
<evidence type="ECO:0000313" key="2">
    <source>
        <dbReference type="Proteomes" id="UP000546642"/>
    </source>
</evidence>
<dbReference type="Proteomes" id="UP000546642">
    <property type="component" value="Unassembled WGS sequence"/>
</dbReference>
<name>A0A7W9YKW3_9ACTN</name>
<accession>A0A7W9YKW3</accession>
<sequence>MTSITTQAGRGPVWKGADAMRKRGVSADPAHLALDGSGRKAQLYVDGPFAREQRCYPRRP</sequence>
<keyword evidence="2" id="KW-1185">Reference proteome</keyword>
<organism evidence="1 2">
    <name type="scientific">Nocardiopsis mwathae</name>
    <dbReference type="NCBI Taxonomy" id="1472723"/>
    <lineage>
        <taxon>Bacteria</taxon>
        <taxon>Bacillati</taxon>
        <taxon>Actinomycetota</taxon>
        <taxon>Actinomycetes</taxon>
        <taxon>Streptosporangiales</taxon>
        <taxon>Nocardiopsidaceae</taxon>
        <taxon>Nocardiopsis</taxon>
    </lineage>
</organism>
<dbReference type="AlphaFoldDB" id="A0A7W9YKW3"/>
<evidence type="ECO:0000313" key="1">
    <source>
        <dbReference type="EMBL" id="MBB6174039.1"/>
    </source>
</evidence>
<reference evidence="1 2" key="1">
    <citation type="submission" date="2020-08" db="EMBL/GenBank/DDBJ databases">
        <title>Sequencing the genomes of 1000 actinobacteria strains.</title>
        <authorList>
            <person name="Klenk H.-P."/>
        </authorList>
    </citation>
    <scope>NUCLEOTIDE SEQUENCE [LARGE SCALE GENOMIC DNA]</scope>
    <source>
        <strain evidence="1 2">DSM 46659</strain>
    </source>
</reference>